<evidence type="ECO:0000313" key="2">
    <source>
        <dbReference type="EMBL" id="MBZ0158436.1"/>
    </source>
</evidence>
<evidence type="ECO:0000313" key="3">
    <source>
        <dbReference type="Proteomes" id="UP000705867"/>
    </source>
</evidence>
<reference evidence="2" key="2">
    <citation type="submission" date="2021-08" db="EMBL/GenBank/DDBJ databases">
        <authorList>
            <person name="Dalcin Martins P."/>
        </authorList>
    </citation>
    <scope>NUCLEOTIDE SEQUENCE</scope>
    <source>
        <strain evidence="2">MAG_39</strain>
    </source>
</reference>
<feature type="compositionally biased region" description="Polar residues" evidence="1">
    <location>
        <begin position="169"/>
        <end position="178"/>
    </location>
</feature>
<accession>A0A953M3W7</accession>
<sequence>MAAPITKGRMINKDISDSKNFAQLSPEAAVLFCMLIPHYDSHGKMIGDPGYIKAVVCPRIPYLTYNNIGDLLQEISEKTNVKWFEHDGRHWVHSVKFLKEHQKLPPDKLGEDSLPDYPGLTPDLLQGKSRVPLFKEEVEEEVEEEGQKTLLSMSRKPASGEVQEHQKTNPKGKSSNRQLTDEEWMNALRCNPTYEGLDIDRLYGKMVAWCETNNKQPTRRRFVNWLNREDKPIGGNNGSDSGIQGAKRVKGAIDYSKYRSNT</sequence>
<proteinExistence type="predicted"/>
<dbReference type="AlphaFoldDB" id="A0A953M3W7"/>
<feature type="region of interest" description="Disordered" evidence="1">
    <location>
        <begin position="137"/>
        <end position="180"/>
    </location>
</feature>
<name>A0A953M3W7_9BACT</name>
<comment type="caution">
    <text evidence="2">The sequence shown here is derived from an EMBL/GenBank/DDBJ whole genome shotgun (WGS) entry which is preliminary data.</text>
</comment>
<organism evidence="2 3">
    <name type="scientific">Candidatus Nitrobium versatile</name>
    <dbReference type="NCBI Taxonomy" id="2884831"/>
    <lineage>
        <taxon>Bacteria</taxon>
        <taxon>Pseudomonadati</taxon>
        <taxon>Nitrospirota</taxon>
        <taxon>Nitrospiria</taxon>
        <taxon>Nitrospirales</taxon>
        <taxon>Nitrospiraceae</taxon>
        <taxon>Candidatus Nitrobium</taxon>
    </lineage>
</organism>
<protein>
    <submittedName>
        <fullName evidence="2">Uncharacterized protein</fullName>
    </submittedName>
</protein>
<reference evidence="2" key="1">
    <citation type="journal article" date="2021" name="bioRxiv">
        <title>Unraveling nitrogen, sulfur and carbon metabolic pathways and microbial community transcriptional responses to substrate deprivation and toxicity stresses in a bioreactor mimicking anoxic brackish coastal sediment conditions.</title>
        <authorList>
            <person name="Martins P.D."/>
            <person name="Echeveste M.J."/>
            <person name="Arshad A."/>
            <person name="Kurth J."/>
            <person name="Ouboter H."/>
            <person name="Jetten M.S.M."/>
            <person name="Welte C.U."/>
        </authorList>
    </citation>
    <scope>NUCLEOTIDE SEQUENCE</scope>
    <source>
        <strain evidence="2">MAG_39</strain>
    </source>
</reference>
<evidence type="ECO:0000256" key="1">
    <source>
        <dbReference type="SAM" id="MobiDB-lite"/>
    </source>
</evidence>
<dbReference type="Proteomes" id="UP000705867">
    <property type="component" value="Unassembled WGS sequence"/>
</dbReference>
<gene>
    <name evidence="2" type="ORF">K8I29_19735</name>
</gene>
<dbReference type="EMBL" id="JAIOIV010000151">
    <property type="protein sequence ID" value="MBZ0158436.1"/>
    <property type="molecule type" value="Genomic_DNA"/>
</dbReference>